<keyword evidence="7" id="KW-1015">Disulfide bond</keyword>
<proteinExistence type="inferred from homology"/>
<keyword evidence="5 8" id="KW-0378">Hydrolase</keyword>
<evidence type="ECO:0000256" key="7">
    <source>
        <dbReference type="ARBA" id="ARBA00023157"/>
    </source>
</evidence>
<gene>
    <name evidence="9" type="ORF">B0I35DRAFT_453780</name>
</gene>
<dbReference type="EMBL" id="JAGPNK010000015">
    <property type="protein sequence ID" value="KAH7308506.1"/>
    <property type="molecule type" value="Genomic_DNA"/>
</dbReference>
<comment type="similarity">
    <text evidence="1 8">Belongs to the tannase family.</text>
</comment>
<dbReference type="PANTHER" id="PTHR33938:SF13">
    <property type="entry name" value="CARBOXYLIC ESTER HYDROLASE"/>
    <property type="match status" value="1"/>
</dbReference>
<dbReference type="InterPro" id="IPR011118">
    <property type="entry name" value="Tannase/feruloyl_esterase"/>
</dbReference>
<dbReference type="EC" id="3.1.1.-" evidence="8"/>
<evidence type="ECO:0000256" key="2">
    <source>
        <dbReference type="ARBA" id="ARBA00022487"/>
    </source>
</evidence>
<name>A0A8K0SIE5_9HYPO</name>
<evidence type="ECO:0000256" key="1">
    <source>
        <dbReference type="ARBA" id="ARBA00006249"/>
    </source>
</evidence>
<dbReference type="OrthoDB" id="3039123at2759"/>
<dbReference type="GO" id="GO:0046872">
    <property type="term" value="F:metal ion binding"/>
    <property type="evidence" value="ECO:0007669"/>
    <property type="project" value="UniProtKB-KW"/>
</dbReference>
<sequence length="503" mass="54890">MSDNCVPEIFSPTFFGAEVLNIRASIVSNFSSPYVEQVPTFCNVSVGYTHPGVGDNINVEVWLPIENWNQRYMGVGGGGFSPGLSPLFYDPGALALSSGFAPAWTDAGLHAYDRNFFEVPWALKSSGNVDLIAMQNFGVTSLGDMALIAKSVIESFYGQAPEYSYWNGCSHGGRQGMQLAQSYPDAYDGILANAPAMSANQVFSTMHWPYQAMLNAGKFPPECEFDAITEAAISACDDLDAITDGIITEVKQCRDLFDPFTMVGTAVQCATSGANETLEVSTEAAQIMKDVWGGITTKDGAQVWFGFPPGTDMTGNGPTAVPNSLGPLETRCEQGVCEGNFLVRDLEVDLKTLSHEDFVDLVHYGRRYRSFFATDDSDLSRFRKAGGKLLTAHGIDDMLIPYEGTQKYYEDVLARDSNAQDFYRYFETPGWAHCEGGPNAGPNALFSQLMAWVENGTAPDSSPVQITVPNGDIHERILCPFPQRAQLKDCGDPTRSECWKCID</sequence>
<dbReference type="SUPFAM" id="SSF53474">
    <property type="entry name" value="alpha/beta-Hydrolases"/>
    <property type="match status" value="1"/>
</dbReference>
<accession>A0A8K0SIE5</accession>
<keyword evidence="10" id="KW-1185">Reference proteome</keyword>
<evidence type="ECO:0000313" key="9">
    <source>
        <dbReference type="EMBL" id="KAH7308506.1"/>
    </source>
</evidence>
<protein>
    <recommendedName>
        <fullName evidence="8">Carboxylic ester hydrolase</fullName>
        <ecNumber evidence="8">3.1.1.-</ecNumber>
    </recommendedName>
</protein>
<evidence type="ECO:0000313" key="10">
    <source>
        <dbReference type="Proteomes" id="UP000813444"/>
    </source>
</evidence>
<keyword evidence="3" id="KW-0479">Metal-binding</keyword>
<keyword evidence="2" id="KW-0719">Serine esterase</keyword>
<dbReference type="Pfam" id="PF07519">
    <property type="entry name" value="Tannase"/>
    <property type="match status" value="1"/>
</dbReference>
<dbReference type="InterPro" id="IPR029058">
    <property type="entry name" value="AB_hydrolase_fold"/>
</dbReference>
<evidence type="ECO:0000256" key="6">
    <source>
        <dbReference type="ARBA" id="ARBA00022837"/>
    </source>
</evidence>
<keyword evidence="4" id="KW-0732">Signal</keyword>
<evidence type="ECO:0000256" key="4">
    <source>
        <dbReference type="ARBA" id="ARBA00022729"/>
    </source>
</evidence>
<dbReference type="AlphaFoldDB" id="A0A8K0SIE5"/>
<dbReference type="PANTHER" id="PTHR33938">
    <property type="entry name" value="FERULOYL ESTERASE B-RELATED"/>
    <property type="match status" value="1"/>
</dbReference>
<organism evidence="9 10">
    <name type="scientific">Stachybotrys elegans</name>
    <dbReference type="NCBI Taxonomy" id="80388"/>
    <lineage>
        <taxon>Eukaryota</taxon>
        <taxon>Fungi</taxon>
        <taxon>Dikarya</taxon>
        <taxon>Ascomycota</taxon>
        <taxon>Pezizomycotina</taxon>
        <taxon>Sordariomycetes</taxon>
        <taxon>Hypocreomycetidae</taxon>
        <taxon>Hypocreales</taxon>
        <taxon>Stachybotryaceae</taxon>
        <taxon>Stachybotrys</taxon>
    </lineage>
</organism>
<reference evidence="9" key="1">
    <citation type="journal article" date="2021" name="Nat. Commun.">
        <title>Genetic determinants of endophytism in the Arabidopsis root mycobiome.</title>
        <authorList>
            <person name="Mesny F."/>
            <person name="Miyauchi S."/>
            <person name="Thiergart T."/>
            <person name="Pickel B."/>
            <person name="Atanasova L."/>
            <person name="Karlsson M."/>
            <person name="Huettel B."/>
            <person name="Barry K.W."/>
            <person name="Haridas S."/>
            <person name="Chen C."/>
            <person name="Bauer D."/>
            <person name="Andreopoulos W."/>
            <person name="Pangilinan J."/>
            <person name="LaButti K."/>
            <person name="Riley R."/>
            <person name="Lipzen A."/>
            <person name="Clum A."/>
            <person name="Drula E."/>
            <person name="Henrissat B."/>
            <person name="Kohler A."/>
            <person name="Grigoriev I.V."/>
            <person name="Martin F.M."/>
            <person name="Hacquard S."/>
        </authorList>
    </citation>
    <scope>NUCLEOTIDE SEQUENCE</scope>
    <source>
        <strain evidence="9">MPI-CAGE-CH-0235</strain>
    </source>
</reference>
<dbReference type="GO" id="GO:0030600">
    <property type="term" value="F:feruloyl esterase activity"/>
    <property type="evidence" value="ECO:0007669"/>
    <property type="project" value="UniProtKB-ARBA"/>
</dbReference>
<evidence type="ECO:0000256" key="8">
    <source>
        <dbReference type="RuleBase" id="RU361238"/>
    </source>
</evidence>
<evidence type="ECO:0000256" key="5">
    <source>
        <dbReference type="ARBA" id="ARBA00022801"/>
    </source>
</evidence>
<keyword evidence="6" id="KW-0106">Calcium</keyword>
<dbReference type="Proteomes" id="UP000813444">
    <property type="component" value="Unassembled WGS sequence"/>
</dbReference>
<evidence type="ECO:0000256" key="3">
    <source>
        <dbReference type="ARBA" id="ARBA00022723"/>
    </source>
</evidence>
<comment type="caution">
    <text evidence="9">The sequence shown here is derived from an EMBL/GenBank/DDBJ whole genome shotgun (WGS) entry which is preliminary data.</text>
</comment>